<gene>
    <name evidence="1" type="ORF">AGLY_009094</name>
</gene>
<reference evidence="1 2" key="1">
    <citation type="submission" date="2019-08" db="EMBL/GenBank/DDBJ databases">
        <title>The genome of the soybean aphid Biotype 1, its phylome, world population structure and adaptation to the North American continent.</title>
        <authorList>
            <person name="Giordano R."/>
            <person name="Donthu R.K."/>
            <person name="Hernandez A.G."/>
            <person name="Wright C.L."/>
            <person name="Zimin A.V."/>
        </authorList>
    </citation>
    <scope>NUCLEOTIDE SEQUENCE [LARGE SCALE GENOMIC DNA]</scope>
    <source>
        <tissue evidence="1">Whole aphids</tissue>
    </source>
</reference>
<proteinExistence type="predicted"/>
<keyword evidence="2" id="KW-1185">Reference proteome</keyword>
<evidence type="ECO:0000313" key="2">
    <source>
        <dbReference type="Proteomes" id="UP000475862"/>
    </source>
</evidence>
<name>A0A6G0TIB7_APHGL</name>
<sequence>MEISNWFIETEIMNLIVDLVSIRITYDFMRNLVFDFKSQSLLVCYNKWENTKFLIIYNYIIFYNALTVSCGNLDFSDSKIKKNEIYTHNCRKHFQIIVNTFNEKNQYSRVIRGICLPVDALPPYFADNQEYTVFGIIKTLINSSKRIKNKYLYRKYLHRYINSLYCQIDIINNILYDNSNISCGTNINTTILSTCNIIKFTFRINKHNLYLHPDGIRNPTDLQLDKALTVSKKTRNISTIFHSLLLQSRLCEPILRSHKTSLYRSRAINVFTVTDLNNNRINELINNVF</sequence>
<accession>A0A6G0TIB7</accession>
<dbReference type="Proteomes" id="UP000475862">
    <property type="component" value="Unassembled WGS sequence"/>
</dbReference>
<protein>
    <submittedName>
        <fullName evidence="1">Uncharacterized protein</fullName>
    </submittedName>
</protein>
<organism evidence="1 2">
    <name type="scientific">Aphis glycines</name>
    <name type="common">Soybean aphid</name>
    <dbReference type="NCBI Taxonomy" id="307491"/>
    <lineage>
        <taxon>Eukaryota</taxon>
        <taxon>Metazoa</taxon>
        <taxon>Ecdysozoa</taxon>
        <taxon>Arthropoda</taxon>
        <taxon>Hexapoda</taxon>
        <taxon>Insecta</taxon>
        <taxon>Pterygota</taxon>
        <taxon>Neoptera</taxon>
        <taxon>Paraneoptera</taxon>
        <taxon>Hemiptera</taxon>
        <taxon>Sternorrhyncha</taxon>
        <taxon>Aphidomorpha</taxon>
        <taxon>Aphidoidea</taxon>
        <taxon>Aphididae</taxon>
        <taxon>Aphidini</taxon>
        <taxon>Aphis</taxon>
        <taxon>Aphis</taxon>
    </lineage>
</organism>
<evidence type="ECO:0000313" key="1">
    <source>
        <dbReference type="EMBL" id="KAE9533456.1"/>
    </source>
</evidence>
<dbReference type="AlphaFoldDB" id="A0A6G0TIB7"/>
<dbReference type="EMBL" id="VYZN01000034">
    <property type="protein sequence ID" value="KAE9533456.1"/>
    <property type="molecule type" value="Genomic_DNA"/>
</dbReference>
<comment type="caution">
    <text evidence="1">The sequence shown here is derived from an EMBL/GenBank/DDBJ whole genome shotgun (WGS) entry which is preliminary data.</text>
</comment>